<dbReference type="GeneID" id="68104919"/>
<dbReference type="AlphaFoldDB" id="A0AA88KNK9"/>
<dbReference type="PANTHER" id="PTHR14305:SF0">
    <property type="entry name" value="E3 UBIQUITIN-PROTEIN LIGASE CCNB1IP1"/>
    <property type="match status" value="1"/>
</dbReference>
<gene>
    <name evidence="3" type="ORF">C9374_012465</name>
</gene>
<evidence type="ECO:0008006" key="5">
    <source>
        <dbReference type="Google" id="ProtNLM"/>
    </source>
</evidence>
<keyword evidence="4" id="KW-1185">Reference proteome</keyword>
<feature type="region of interest" description="Disordered" evidence="2">
    <location>
        <begin position="238"/>
        <end position="274"/>
    </location>
</feature>
<comment type="caution">
    <text evidence="3">The sequence shown here is derived from an EMBL/GenBank/DDBJ whole genome shotgun (WGS) entry which is preliminary data.</text>
</comment>
<dbReference type="PANTHER" id="PTHR14305">
    <property type="entry name" value="E3 UBIQUITIN-PROTEIN LIGASE CCNB1IP1"/>
    <property type="match status" value="1"/>
</dbReference>
<sequence>MSCPACEKPLSTRDIRQVELSKAQVEEKTMCLCGLPPEVILEAAHNAFKFWDNQRQVEIKYQEFLQKDTLSKASQMEKSYAERLNDTKQKLQTVTERLQVTEEQYELTKREFQNIQEKYSEKVRERNKLQELYNSLKRKYEQSGSGLRSSSPSLSNELESHSIVSPSSNYKDNNQENIGPGNGNLLFKNQAPLRSSATSGLLDFRVSKTSPNALAQNSSTSGVAALLKSSSAINAGLNNTSNEHRSPLFVLGGSNKNHDGNNNGDNNSGKTASGFLFNRNEAHKLLYTPLKRSRPTSPRNPIQQFNGALLPSRRSPTSK</sequence>
<evidence type="ECO:0000256" key="1">
    <source>
        <dbReference type="SAM" id="Coils"/>
    </source>
</evidence>
<evidence type="ECO:0000313" key="4">
    <source>
        <dbReference type="Proteomes" id="UP000816034"/>
    </source>
</evidence>
<dbReference type="GO" id="GO:0007131">
    <property type="term" value="P:reciprocal meiotic recombination"/>
    <property type="evidence" value="ECO:0007669"/>
    <property type="project" value="InterPro"/>
</dbReference>
<evidence type="ECO:0000256" key="2">
    <source>
        <dbReference type="SAM" id="MobiDB-lite"/>
    </source>
</evidence>
<feature type="compositionally biased region" description="Polar residues" evidence="2">
    <location>
        <begin position="163"/>
        <end position="177"/>
    </location>
</feature>
<dbReference type="EMBL" id="PYSW02000005">
    <property type="protein sequence ID" value="KAG2392213.1"/>
    <property type="molecule type" value="Genomic_DNA"/>
</dbReference>
<feature type="coiled-coil region" evidence="1">
    <location>
        <begin position="84"/>
        <end position="139"/>
    </location>
</feature>
<dbReference type="RefSeq" id="XP_044554107.1">
    <property type="nucleotide sequence ID" value="XM_044688234.1"/>
</dbReference>
<organism evidence="3 4">
    <name type="scientific">Naegleria lovaniensis</name>
    <name type="common">Amoeba</name>
    <dbReference type="NCBI Taxonomy" id="51637"/>
    <lineage>
        <taxon>Eukaryota</taxon>
        <taxon>Discoba</taxon>
        <taxon>Heterolobosea</taxon>
        <taxon>Tetramitia</taxon>
        <taxon>Eutetramitia</taxon>
        <taxon>Vahlkampfiidae</taxon>
        <taxon>Naegleria</taxon>
    </lineage>
</organism>
<reference evidence="3 4" key="1">
    <citation type="journal article" date="2018" name="BMC Genomics">
        <title>The genome of Naegleria lovaniensis, the basis for a comparative approach to unravel pathogenicity factors of the human pathogenic amoeba N. fowleri.</title>
        <authorList>
            <person name="Liechti N."/>
            <person name="Schurch N."/>
            <person name="Bruggmann R."/>
            <person name="Wittwer M."/>
        </authorList>
    </citation>
    <scope>NUCLEOTIDE SEQUENCE [LARGE SCALE GENOMIC DNA]</scope>
    <source>
        <strain evidence="3 4">ATCC 30569</strain>
    </source>
</reference>
<feature type="region of interest" description="Disordered" evidence="2">
    <location>
        <begin position="140"/>
        <end position="187"/>
    </location>
</feature>
<dbReference type="Proteomes" id="UP000816034">
    <property type="component" value="Unassembled WGS sequence"/>
</dbReference>
<dbReference type="GO" id="GO:0061630">
    <property type="term" value="F:ubiquitin protein ligase activity"/>
    <property type="evidence" value="ECO:0007669"/>
    <property type="project" value="InterPro"/>
</dbReference>
<protein>
    <recommendedName>
        <fullName evidence="5">E3 ubiquitin-protein ligase CCNB1IP1</fullName>
    </recommendedName>
</protein>
<name>A0AA88KNK9_NAELO</name>
<evidence type="ECO:0000313" key="3">
    <source>
        <dbReference type="EMBL" id="KAG2392213.1"/>
    </source>
</evidence>
<feature type="compositionally biased region" description="Low complexity" evidence="2">
    <location>
        <begin position="252"/>
        <end position="270"/>
    </location>
</feature>
<keyword evidence="1" id="KW-0175">Coiled coil</keyword>
<accession>A0AA88KNK9</accession>
<dbReference type="GO" id="GO:0000795">
    <property type="term" value="C:synaptonemal complex"/>
    <property type="evidence" value="ECO:0007669"/>
    <property type="project" value="InterPro"/>
</dbReference>
<dbReference type="InterPro" id="IPR042448">
    <property type="entry name" value="CCNB1IP1"/>
</dbReference>
<feature type="compositionally biased region" description="Polar residues" evidence="2">
    <location>
        <begin position="295"/>
        <end position="306"/>
    </location>
</feature>
<proteinExistence type="predicted"/>
<feature type="region of interest" description="Disordered" evidence="2">
    <location>
        <begin position="289"/>
        <end position="319"/>
    </location>
</feature>
<feature type="compositionally biased region" description="Low complexity" evidence="2">
    <location>
        <begin position="142"/>
        <end position="157"/>
    </location>
</feature>